<comment type="caution">
    <text evidence="2">The sequence shown here is derived from an EMBL/GenBank/DDBJ whole genome shotgun (WGS) entry which is preliminary data.</text>
</comment>
<feature type="region of interest" description="Disordered" evidence="1">
    <location>
        <begin position="1"/>
        <end position="22"/>
    </location>
</feature>
<evidence type="ECO:0000313" key="2">
    <source>
        <dbReference type="EMBL" id="GFN81317.1"/>
    </source>
</evidence>
<dbReference type="AlphaFoldDB" id="A0AAV3YFR9"/>
<gene>
    <name evidence="2" type="ORF">PoB_000782300</name>
</gene>
<dbReference type="EMBL" id="BLXT01000921">
    <property type="protein sequence ID" value="GFN81317.1"/>
    <property type="molecule type" value="Genomic_DNA"/>
</dbReference>
<dbReference type="Proteomes" id="UP000735302">
    <property type="component" value="Unassembled WGS sequence"/>
</dbReference>
<feature type="compositionally biased region" description="Gly residues" evidence="1">
    <location>
        <begin position="53"/>
        <end position="75"/>
    </location>
</feature>
<name>A0AAV3YFR9_9GAST</name>
<organism evidence="2 3">
    <name type="scientific">Plakobranchus ocellatus</name>
    <dbReference type="NCBI Taxonomy" id="259542"/>
    <lineage>
        <taxon>Eukaryota</taxon>
        <taxon>Metazoa</taxon>
        <taxon>Spiralia</taxon>
        <taxon>Lophotrochozoa</taxon>
        <taxon>Mollusca</taxon>
        <taxon>Gastropoda</taxon>
        <taxon>Heterobranchia</taxon>
        <taxon>Euthyneura</taxon>
        <taxon>Panpulmonata</taxon>
        <taxon>Sacoglossa</taxon>
        <taxon>Placobranchoidea</taxon>
        <taxon>Plakobranchidae</taxon>
        <taxon>Plakobranchus</taxon>
    </lineage>
</organism>
<reference evidence="2 3" key="1">
    <citation type="journal article" date="2021" name="Elife">
        <title>Chloroplast acquisition without the gene transfer in kleptoplastic sea slugs, Plakobranchus ocellatus.</title>
        <authorList>
            <person name="Maeda T."/>
            <person name="Takahashi S."/>
            <person name="Yoshida T."/>
            <person name="Shimamura S."/>
            <person name="Takaki Y."/>
            <person name="Nagai Y."/>
            <person name="Toyoda A."/>
            <person name="Suzuki Y."/>
            <person name="Arimoto A."/>
            <person name="Ishii H."/>
            <person name="Satoh N."/>
            <person name="Nishiyama T."/>
            <person name="Hasebe M."/>
            <person name="Maruyama T."/>
            <person name="Minagawa J."/>
            <person name="Obokata J."/>
            <person name="Shigenobu S."/>
        </authorList>
    </citation>
    <scope>NUCLEOTIDE SEQUENCE [LARGE SCALE GENOMIC DNA]</scope>
</reference>
<evidence type="ECO:0000313" key="3">
    <source>
        <dbReference type="Proteomes" id="UP000735302"/>
    </source>
</evidence>
<accession>A0AAV3YFR9</accession>
<feature type="region of interest" description="Disordered" evidence="1">
    <location>
        <begin position="53"/>
        <end position="83"/>
    </location>
</feature>
<keyword evidence="3" id="KW-1185">Reference proteome</keyword>
<sequence length="83" mass="8750">MELSPHCGRSKARIRGGGGRWRTGEKREVGVLLYQDMWAPIIDQCLIGAMLGTGGDRGGEGGGGRQETGKKGGAGQFTPDQCM</sequence>
<proteinExistence type="predicted"/>
<protein>
    <submittedName>
        <fullName evidence="2">Uncharacterized protein</fullName>
    </submittedName>
</protein>
<evidence type="ECO:0000256" key="1">
    <source>
        <dbReference type="SAM" id="MobiDB-lite"/>
    </source>
</evidence>